<accession>K9YTW0</accession>
<evidence type="ECO:0000256" key="1">
    <source>
        <dbReference type="ARBA" id="ARBA00010203"/>
    </source>
</evidence>
<dbReference type="PRINTS" id="PR00508">
    <property type="entry name" value="S21N4MTFRASE"/>
</dbReference>
<dbReference type="RefSeq" id="WP_015228784.1">
    <property type="nucleotide sequence ID" value="NC_019780.1"/>
</dbReference>
<dbReference type="PATRIC" id="fig|13035.3.peg.1201"/>
<keyword evidence="5" id="KW-0680">Restriction system</keyword>
<keyword evidence="11" id="KW-1185">Reference proteome</keyword>
<evidence type="ECO:0000256" key="3">
    <source>
        <dbReference type="ARBA" id="ARBA00022679"/>
    </source>
</evidence>
<dbReference type="EMBL" id="CP003944">
    <property type="protein sequence ID" value="AFZ49775.1"/>
    <property type="molecule type" value="Genomic_DNA"/>
</dbReference>
<evidence type="ECO:0000256" key="7">
    <source>
        <dbReference type="ARBA" id="ARBA00049120"/>
    </source>
</evidence>
<organism evidence="10 11">
    <name type="scientific">Dactylococcopsis salina (strain PCC 8305)</name>
    <name type="common">Myxobactron salinum</name>
    <dbReference type="NCBI Taxonomy" id="13035"/>
    <lineage>
        <taxon>Bacteria</taxon>
        <taxon>Bacillati</taxon>
        <taxon>Cyanobacteriota</taxon>
        <taxon>Cyanophyceae</taxon>
        <taxon>Nodosilineales</taxon>
        <taxon>Cymatolegaceae</taxon>
        <taxon>Dactylococcopsis</taxon>
    </lineage>
</organism>
<dbReference type="OrthoDB" id="9800801at2"/>
<dbReference type="Proteomes" id="UP000010482">
    <property type="component" value="Chromosome"/>
</dbReference>
<dbReference type="EC" id="2.1.1.-" evidence="8"/>
<dbReference type="GO" id="GO:0032259">
    <property type="term" value="P:methylation"/>
    <property type="evidence" value="ECO:0007669"/>
    <property type="project" value="UniProtKB-KW"/>
</dbReference>
<evidence type="ECO:0000259" key="9">
    <source>
        <dbReference type="Pfam" id="PF01555"/>
    </source>
</evidence>
<evidence type="ECO:0000313" key="10">
    <source>
        <dbReference type="EMBL" id="AFZ49775.1"/>
    </source>
</evidence>
<name>K9YTW0_DACS8</name>
<dbReference type="HOGENOM" id="CLU_027633_0_0_3"/>
<evidence type="ECO:0000256" key="6">
    <source>
        <dbReference type="ARBA" id="ARBA00023125"/>
    </source>
</evidence>
<keyword evidence="2 10" id="KW-0489">Methyltransferase</keyword>
<dbReference type="GO" id="GO:0008170">
    <property type="term" value="F:N-methyltransferase activity"/>
    <property type="evidence" value="ECO:0007669"/>
    <property type="project" value="InterPro"/>
</dbReference>
<dbReference type="STRING" id="13035.Dacsa_1067"/>
<evidence type="ECO:0000256" key="8">
    <source>
        <dbReference type="RuleBase" id="RU362026"/>
    </source>
</evidence>
<evidence type="ECO:0000313" key="11">
    <source>
        <dbReference type="Proteomes" id="UP000010482"/>
    </source>
</evidence>
<keyword evidence="6" id="KW-0238">DNA-binding</keyword>
<sequence length="454" mass="52851">MSREFYQLSLFTDESTQKEENKSEYWGTFKDNLRVPVHRWFTYPAGFSYKAVEYAFQQFNLKKGMVVYDPFMGSATTNIVAKSQGINSIGVEAHPFVYEIAKAKMEWNIQEKAIITFINHLNSNFESKSHQLRTREEFLLSNYFPELVVRCYSEKTLTNLLIIREVFNEYKFENQKERGFIFVVITALLRGISTAATGWPYIAPKKAKVTSEGKDAILEFNKLARAMLQDIKEIQYFSKQNQNASEHDLILCSAKNVSHYIHNHSVDYIFTSPPYLNNFDYSDRTRLELYFWGFAKNWRDITNQVRKKLMTSATTQVSRNDPQYVIDSEFSDHCPKVTDFINSAAFQLQELRKIKAGKKNYDLMLIGYFNDMYKILKECYRVLKYNTQAIFILGDSAPYGVHIPTDVLIGEIACSIGFSSYSIEVLRKRGDKWKANPQRHTVSLKESMVILEKK</sequence>
<gene>
    <name evidence="10" type="ORF">Dacsa_1067</name>
</gene>
<dbReference type="GO" id="GO:0003677">
    <property type="term" value="F:DNA binding"/>
    <property type="evidence" value="ECO:0007669"/>
    <property type="project" value="UniProtKB-KW"/>
</dbReference>
<dbReference type="AlphaFoldDB" id="K9YTW0"/>
<dbReference type="Pfam" id="PF01555">
    <property type="entry name" value="N6_N4_Mtase"/>
    <property type="match status" value="1"/>
</dbReference>
<comment type="catalytic activity">
    <reaction evidence="7">
        <text>a 2'-deoxycytidine in DNA + S-adenosyl-L-methionine = an N(4)-methyl-2'-deoxycytidine in DNA + S-adenosyl-L-homocysteine + H(+)</text>
        <dbReference type="Rhea" id="RHEA:16857"/>
        <dbReference type="Rhea" id="RHEA-COMP:11369"/>
        <dbReference type="Rhea" id="RHEA-COMP:13674"/>
        <dbReference type="ChEBI" id="CHEBI:15378"/>
        <dbReference type="ChEBI" id="CHEBI:57856"/>
        <dbReference type="ChEBI" id="CHEBI:59789"/>
        <dbReference type="ChEBI" id="CHEBI:85452"/>
        <dbReference type="ChEBI" id="CHEBI:137933"/>
        <dbReference type="EC" id="2.1.1.113"/>
    </reaction>
</comment>
<dbReference type="InterPro" id="IPR002941">
    <property type="entry name" value="DNA_methylase_N4/N6"/>
</dbReference>
<evidence type="ECO:0000256" key="4">
    <source>
        <dbReference type="ARBA" id="ARBA00022691"/>
    </source>
</evidence>
<keyword evidence="3" id="KW-0808">Transferase</keyword>
<dbReference type="REBASE" id="58335">
    <property type="entry name" value="M.Dsa8305ORF1067P"/>
</dbReference>
<dbReference type="InterPro" id="IPR017985">
    <property type="entry name" value="MeTrfase_CN4_CS"/>
</dbReference>
<dbReference type="eggNOG" id="COG0863">
    <property type="taxonomic scope" value="Bacteria"/>
</dbReference>
<dbReference type="SUPFAM" id="SSF53335">
    <property type="entry name" value="S-adenosyl-L-methionine-dependent methyltransferases"/>
    <property type="match status" value="2"/>
</dbReference>
<reference evidence="10" key="1">
    <citation type="submission" date="2012-04" db="EMBL/GenBank/DDBJ databases">
        <title>Finished genome of Dactylococcopsis salina PCC 8305.</title>
        <authorList>
            <consortium name="US DOE Joint Genome Institute"/>
            <person name="Gugger M."/>
            <person name="Coursin T."/>
            <person name="Rippka R."/>
            <person name="Tandeau De Marsac N."/>
            <person name="Huntemann M."/>
            <person name="Wei C.-L."/>
            <person name="Han J."/>
            <person name="Detter J.C."/>
            <person name="Han C."/>
            <person name="Tapia R."/>
            <person name="Daligault H."/>
            <person name="Chen A."/>
            <person name="Krypides N."/>
            <person name="Mavromatis K."/>
            <person name="Markowitz V."/>
            <person name="Szeto E."/>
            <person name="Ivanova N."/>
            <person name="Ovchinnikova G."/>
            <person name="Pagani I."/>
            <person name="Pati A."/>
            <person name="Goodwin L."/>
            <person name="Peters L."/>
            <person name="Pitluck S."/>
            <person name="Woyke T."/>
            <person name="Kerfeld C."/>
        </authorList>
    </citation>
    <scope>NUCLEOTIDE SEQUENCE [LARGE SCALE GENOMIC DNA]</scope>
    <source>
        <strain evidence="10">PCC 8305</strain>
    </source>
</reference>
<evidence type="ECO:0000256" key="2">
    <source>
        <dbReference type="ARBA" id="ARBA00022603"/>
    </source>
</evidence>
<dbReference type="Gene3D" id="3.40.50.150">
    <property type="entry name" value="Vaccinia Virus protein VP39"/>
    <property type="match status" value="2"/>
</dbReference>
<feature type="domain" description="DNA methylase N-4/N-6" evidence="9">
    <location>
        <begin position="16"/>
        <end position="102"/>
    </location>
</feature>
<dbReference type="GO" id="GO:0009307">
    <property type="term" value="P:DNA restriction-modification system"/>
    <property type="evidence" value="ECO:0007669"/>
    <property type="project" value="UniProtKB-KW"/>
</dbReference>
<dbReference type="GO" id="GO:0015667">
    <property type="term" value="F:site-specific DNA-methyltransferase (cytosine-N4-specific) activity"/>
    <property type="evidence" value="ECO:0007669"/>
    <property type="project" value="UniProtKB-EC"/>
</dbReference>
<comment type="similarity">
    <text evidence="1">Belongs to the N(4)/N(6)-methyltransferase family. N(4) subfamily.</text>
</comment>
<dbReference type="InterPro" id="IPR001091">
    <property type="entry name" value="RM_Methyltransferase"/>
</dbReference>
<dbReference type="PROSITE" id="PS00093">
    <property type="entry name" value="N4_MTASE"/>
    <property type="match status" value="1"/>
</dbReference>
<dbReference type="InterPro" id="IPR029063">
    <property type="entry name" value="SAM-dependent_MTases_sf"/>
</dbReference>
<keyword evidence="4" id="KW-0949">S-adenosyl-L-methionine</keyword>
<protein>
    <recommendedName>
        <fullName evidence="8">Methyltransferase</fullName>
        <ecNumber evidence="8">2.1.1.-</ecNumber>
    </recommendedName>
</protein>
<evidence type="ECO:0000256" key="5">
    <source>
        <dbReference type="ARBA" id="ARBA00022747"/>
    </source>
</evidence>
<dbReference type="KEGG" id="dsl:Dacsa_1067"/>
<proteinExistence type="inferred from homology"/>